<keyword evidence="1" id="KW-0808">Transferase</keyword>
<dbReference type="InterPro" id="IPR050482">
    <property type="entry name" value="Sensor_HK_TwoCompSys"/>
</dbReference>
<dbReference type="Pfam" id="PF02518">
    <property type="entry name" value="HATPase_c"/>
    <property type="match status" value="1"/>
</dbReference>
<dbReference type="InterPro" id="IPR036890">
    <property type="entry name" value="HATPase_C_sf"/>
</dbReference>
<evidence type="ECO:0000313" key="5">
    <source>
        <dbReference type="EMBL" id="MEX5718608.1"/>
    </source>
</evidence>
<dbReference type="SUPFAM" id="SSF55874">
    <property type="entry name" value="ATPase domain of HSP90 chaperone/DNA topoisomerase II/histidine kinase"/>
    <property type="match status" value="1"/>
</dbReference>
<keyword evidence="6" id="KW-1185">Reference proteome</keyword>
<dbReference type="CDD" id="cd16917">
    <property type="entry name" value="HATPase_UhpB-NarQ-NarX-like"/>
    <property type="match status" value="1"/>
</dbReference>
<evidence type="ECO:0000259" key="4">
    <source>
        <dbReference type="SMART" id="SM00065"/>
    </source>
</evidence>
<evidence type="ECO:0000256" key="3">
    <source>
        <dbReference type="ARBA" id="ARBA00023012"/>
    </source>
</evidence>
<dbReference type="Gene3D" id="3.30.565.10">
    <property type="entry name" value="Histidine kinase-like ATPase, C-terminal domain"/>
    <property type="match status" value="1"/>
</dbReference>
<evidence type="ECO:0000256" key="2">
    <source>
        <dbReference type="ARBA" id="ARBA00022777"/>
    </source>
</evidence>
<dbReference type="Gene3D" id="1.20.5.1930">
    <property type="match status" value="1"/>
</dbReference>
<dbReference type="PANTHER" id="PTHR24421">
    <property type="entry name" value="NITRATE/NITRITE SENSOR PROTEIN NARX-RELATED"/>
    <property type="match status" value="1"/>
</dbReference>
<dbReference type="RefSeq" id="WP_369205632.1">
    <property type="nucleotide sequence ID" value="NZ_JBFNXQ010000023.1"/>
</dbReference>
<reference evidence="5 6" key="1">
    <citation type="submission" date="2024-06" db="EMBL/GenBank/DDBJ databases">
        <title>Draft genome sequence of Geodermatophilus badlandi, a novel member of the Geodermatophilaceae isolated from badland sedimentary rocks in the Red desert, Wyoming, USA.</title>
        <authorList>
            <person name="Ben Tekaya S."/>
            <person name="Nouioui I."/>
            <person name="Flores G.M."/>
            <person name="Shaal M.N."/>
            <person name="Bredoire F."/>
            <person name="Basile F."/>
            <person name="Van Diepen L."/>
            <person name="Ward N.L."/>
        </authorList>
    </citation>
    <scope>NUCLEOTIDE SEQUENCE [LARGE SCALE GENOMIC DNA]</scope>
    <source>
        <strain evidence="5 6">WL48A</strain>
    </source>
</reference>
<dbReference type="InterPro" id="IPR003018">
    <property type="entry name" value="GAF"/>
</dbReference>
<organism evidence="5 6">
    <name type="scientific">Geodermatophilus maliterrae</name>
    <dbReference type="NCBI Taxonomy" id="3162531"/>
    <lineage>
        <taxon>Bacteria</taxon>
        <taxon>Bacillati</taxon>
        <taxon>Actinomycetota</taxon>
        <taxon>Actinomycetes</taxon>
        <taxon>Geodermatophilales</taxon>
        <taxon>Geodermatophilaceae</taxon>
        <taxon>Geodermatophilus</taxon>
    </lineage>
</organism>
<evidence type="ECO:0000256" key="1">
    <source>
        <dbReference type="ARBA" id="ARBA00022679"/>
    </source>
</evidence>
<dbReference type="InterPro" id="IPR011712">
    <property type="entry name" value="Sig_transdc_His_kin_sub3_dim/P"/>
</dbReference>
<dbReference type="Gene3D" id="3.30.450.40">
    <property type="match status" value="2"/>
</dbReference>
<dbReference type="PANTHER" id="PTHR24421:SF56">
    <property type="entry name" value="OXYGEN SENSOR HISTIDINE KINASE RESPONSE REGULATOR DOST"/>
    <property type="match status" value="1"/>
</dbReference>
<evidence type="ECO:0000313" key="6">
    <source>
        <dbReference type="Proteomes" id="UP001560045"/>
    </source>
</evidence>
<comment type="caution">
    <text evidence="5">The sequence shown here is derived from an EMBL/GenBank/DDBJ whole genome shotgun (WGS) entry which is preliminary data.</text>
</comment>
<dbReference type="Proteomes" id="UP001560045">
    <property type="component" value="Unassembled WGS sequence"/>
</dbReference>
<keyword evidence="2 5" id="KW-0418">Kinase</keyword>
<gene>
    <name evidence="5" type="ORF">ABQ292_09560</name>
</gene>
<protein>
    <submittedName>
        <fullName evidence="5">GAF domain-containing sensor histidine kinase</fullName>
    </submittedName>
</protein>
<dbReference type="GO" id="GO:0016301">
    <property type="term" value="F:kinase activity"/>
    <property type="evidence" value="ECO:0007669"/>
    <property type="project" value="UniProtKB-KW"/>
</dbReference>
<dbReference type="EMBL" id="JBFNXQ010000023">
    <property type="protein sequence ID" value="MEX5718608.1"/>
    <property type="molecule type" value="Genomic_DNA"/>
</dbReference>
<accession>A0ABV3XET4</accession>
<dbReference type="SMART" id="SM00065">
    <property type="entry name" value="GAF"/>
    <property type="match status" value="2"/>
</dbReference>
<feature type="domain" description="GAF" evidence="4">
    <location>
        <begin position="224"/>
        <end position="370"/>
    </location>
</feature>
<dbReference type="Pfam" id="PF13185">
    <property type="entry name" value="GAF_2"/>
    <property type="match status" value="2"/>
</dbReference>
<dbReference type="Pfam" id="PF07730">
    <property type="entry name" value="HisKA_3"/>
    <property type="match status" value="1"/>
</dbReference>
<dbReference type="InterPro" id="IPR029016">
    <property type="entry name" value="GAF-like_dom_sf"/>
</dbReference>
<sequence length="570" mass="60591">MPSSPSGAPAAVVSPLAGMRLTELLDEVQERLAVLARNQGRVQHLLDAFLTVSTGLDLETTLRRIVEAAADLVDARYGALGVLASGGGLAAFIHVGIDDEHAARMGSLPEGKGVLGQLITEPRPLRIPDLGRHPSSVGFPPQHPEMRTFLGVPVLVRGEVFGNLYMTEKRQGEFTVEDEAVLTALAGAAGIAIDNARLYEEGETRRRWMTAVSDVRASLLNASTPDEALRLIAERVAALAEADGTWIMAVPDPADHTYAVRVQVGDGLDDLTGRRLTTAESPVLEAAAATDGVVTLDMSGLSYEGPNAHVGWGPCTAVPLRSAHAEDLVLIAARRAGAAPFDAALASLIGSFADQAAVALDLAAQQRLARRVDVYEDRDRIARDLHDHVIQRVFAAGLGLQSVLPRIPDGEARRRIEAVVGQLDETVRDIRTTIFDLHTTGEAARGTSLRRRVLDVVTETAGSALRPTVRMSGALDSLVTGELAADLEAVTREAVSNAARHSGASSVTVTLDVGDEVVLEVVDDGRGIDPRAARSGLRNLHERAARRGGGALVEPRPDGGTRLRWWAPLR</sequence>
<feature type="domain" description="GAF" evidence="4">
    <location>
        <begin position="57"/>
        <end position="203"/>
    </location>
</feature>
<dbReference type="SUPFAM" id="SSF55781">
    <property type="entry name" value="GAF domain-like"/>
    <property type="match status" value="2"/>
</dbReference>
<name>A0ABV3XET4_9ACTN</name>
<keyword evidence="3" id="KW-0902">Two-component regulatory system</keyword>
<dbReference type="InterPro" id="IPR003594">
    <property type="entry name" value="HATPase_dom"/>
</dbReference>
<proteinExistence type="predicted"/>